<evidence type="ECO:0000313" key="3">
    <source>
        <dbReference type="Proteomes" id="UP001141806"/>
    </source>
</evidence>
<accession>A0A9Q0KFI1</accession>
<evidence type="ECO:0000313" key="2">
    <source>
        <dbReference type="EMBL" id="KAJ4969551.1"/>
    </source>
</evidence>
<proteinExistence type="predicted"/>
<protein>
    <recommendedName>
        <fullName evidence="1">(S)-ureidoglycine aminohydrolase cupin domain-containing protein</fullName>
    </recommendedName>
</protein>
<dbReference type="PANTHER" id="PTHR33271">
    <property type="entry name" value="OS04G0445200 PROTEIN"/>
    <property type="match status" value="1"/>
</dbReference>
<organism evidence="2 3">
    <name type="scientific">Protea cynaroides</name>
    <dbReference type="NCBI Taxonomy" id="273540"/>
    <lineage>
        <taxon>Eukaryota</taxon>
        <taxon>Viridiplantae</taxon>
        <taxon>Streptophyta</taxon>
        <taxon>Embryophyta</taxon>
        <taxon>Tracheophyta</taxon>
        <taxon>Spermatophyta</taxon>
        <taxon>Magnoliopsida</taxon>
        <taxon>Proteales</taxon>
        <taxon>Proteaceae</taxon>
        <taxon>Protea</taxon>
    </lineage>
</organism>
<keyword evidence="3" id="KW-1185">Reference proteome</keyword>
<dbReference type="Gene3D" id="2.60.120.10">
    <property type="entry name" value="Jelly Rolls"/>
    <property type="match status" value="1"/>
</dbReference>
<dbReference type="AlphaFoldDB" id="A0A9Q0KFI1"/>
<evidence type="ECO:0000259" key="1">
    <source>
        <dbReference type="Pfam" id="PF05899"/>
    </source>
</evidence>
<feature type="domain" description="(S)-ureidoglycine aminohydrolase cupin" evidence="1">
    <location>
        <begin position="92"/>
        <end position="137"/>
    </location>
</feature>
<dbReference type="PANTHER" id="PTHR33271:SF7">
    <property type="entry name" value="PLASTID TRANSCRIPTIONALLY ACTIVE 18"/>
    <property type="match status" value="1"/>
</dbReference>
<dbReference type="OrthoDB" id="733648at2759"/>
<comment type="caution">
    <text evidence="2">The sequence shown here is derived from an EMBL/GenBank/DDBJ whole genome shotgun (WGS) entry which is preliminary data.</text>
</comment>
<sequence>MESLLNFNGNIDKNIRQLLEQPTIRMAVPIAALSFTSSKPRPPFAGTHGTTATTAAAANRRSFGTIRAMKMEKPLEVLYNVRVEREVSKERLEELGVQRWSMWKTGKCKFPWDWHVDQLVYIEEGEVRVVPDGSERFMSVTVLGLTAMTKAKAIEFKLENYRRQYRCGARKPFELRRRMGLGFGGHPRPASESTVMISKDLSLGGRPRSLFTGTIKEDGGVTAADLVWEES</sequence>
<dbReference type="Proteomes" id="UP001141806">
    <property type="component" value="Unassembled WGS sequence"/>
</dbReference>
<reference evidence="2" key="1">
    <citation type="journal article" date="2023" name="Plant J.">
        <title>The genome of the king protea, Protea cynaroides.</title>
        <authorList>
            <person name="Chang J."/>
            <person name="Duong T.A."/>
            <person name="Schoeman C."/>
            <person name="Ma X."/>
            <person name="Roodt D."/>
            <person name="Barker N."/>
            <person name="Li Z."/>
            <person name="Van de Peer Y."/>
            <person name="Mizrachi E."/>
        </authorList>
    </citation>
    <scope>NUCLEOTIDE SEQUENCE</scope>
    <source>
        <tissue evidence="2">Young leaves</tissue>
    </source>
</reference>
<dbReference type="InterPro" id="IPR014710">
    <property type="entry name" value="RmlC-like_jellyroll"/>
</dbReference>
<dbReference type="EMBL" id="JAMYWD010000006">
    <property type="protein sequence ID" value="KAJ4969551.1"/>
    <property type="molecule type" value="Genomic_DNA"/>
</dbReference>
<name>A0A9Q0KFI1_9MAGN</name>
<gene>
    <name evidence="2" type="ORF">NE237_016252</name>
</gene>
<dbReference type="Pfam" id="PF05899">
    <property type="entry name" value="Cupin_3"/>
    <property type="match status" value="1"/>
</dbReference>
<dbReference type="InterPro" id="IPR008579">
    <property type="entry name" value="UGlyAH_Cupin_dom"/>
</dbReference>